<evidence type="ECO:0000313" key="2">
    <source>
        <dbReference type="Proteomes" id="UP001085076"/>
    </source>
</evidence>
<sequence>MQHQSQSFSWHPTSNEKRSFTLRIKKKDKPPILLAYFDHIMESAAEIRHKNKDRLLYTNSRGGSMESRGTRRVIGIMAQKIYLLLILKLVKRLPLFGWSLFQFESSVTLWKFGLPGIHHHANFVFLAPNTTKDGAGKHSSLPQPEDCSNIVDELPSPTFAVDDLTYGLEDQ</sequence>
<dbReference type="OrthoDB" id="10251412at2759"/>
<comment type="caution">
    <text evidence="1">The sequence shown here is derived from an EMBL/GenBank/DDBJ whole genome shotgun (WGS) entry which is preliminary data.</text>
</comment>
<gene>
    <name evidence="1" type="ORF">J5N97_022848</name>
</gene>
<accession>A0A9D5CBC1</accession>
<dbReference type="AlphaFoldDB" id="A0A9D5CBC1"/>
<dbReference type="Proteomes" id="UP001085076">
    <property type="component" value="Miscellaneous, Linkage group lg06"/>
</dbReference>
<dbReference type="EMBL" id="JAGGNH010000006">
    <property type="protein sequence ID" value="KAJ0969971.1"/>
    <property type="molecule type" value="Genomic_DNA"/>
</dbReference>
<reference evidence="1" key="1">
    <citation type="submission" date="2021-03" db="EMBL/GenBank/DDBJ databases">
        <authorList>
            <person name="Li Z."/>
            <person name="Yang C."/>
        </authorList>
    </citation>
    <scope>NUCLEOTIDE SEQUENCE</scope>
    <source>
        <strain evidence="1">Dzin_1.0</strain>
        <tissue evidence="1">Leaf</tissue>
    </source>
</reference>
<organism evidence="1 2">
    <name type="scientific">Dioscorea zingiberensis</name>
    <dbReference type="NCBI Taxonomy" id="325984"/>
    <lineage>
        <taxon>Eukaryota</taxon>
        <taxon>Viridiplantae</taxon>
        <taxon>Streptophyta</taxon>
        <taxon>Embryophyta</taxon>
        <taxon>Tracheophyta</taxon>
        <taxon>Spermatophyta</taxon>
        <taxon>Magnoliopsida</taxon>
        <taxon>Liliopsida</taxon>
        <taxon>Dioscoreales</taxon>
        <taxon>Dioscoreaceae</taxon>
        <taxon>Dioscorea</taxon>
    </lineage>
</organism>
<evidence type="ECO:0000313" key="1">
    <source>
        <dbReference type="EMBL" id="KAJ0969971.1"/>
    </source>
</evidence>
<proteinExistence type="predicted"/>
<keyword evidence="2" id="KW-1185">Reference proteome</keyword>
<name>A0A9D5CBC1_9LILI</name>
<reference evidence="1" key="2">
    <citation type="journal article" date="2022" name="Hortic Res">
        <title>The genome of Dioscorea zingiberensis sheds light on the biosynthesis, origin and evolution of the medicinally important diosgenin saponins.</title>
        <authorList>
            <person name="Li Y."/>
            <person name="Tan C."/>
            <person name="Li Z."/>
            <person name="Guo J."/>
            <person name="Li S."/>
            <person name="Chen X."/>
            <person name="Wang C."/>
            <person name="Dai X."/>
            <person name="Yang H."/>
            <person name="Song W."/>
            <person name="Hou L."/>
            <person name="Xu J."/>
            <person name="Tong Z."/>
            <person name="Xu A."/>
            <person name="Yuan X."/>
            <person name="Wang W."/>
            <person name="Yang Q."/>
            <person name="Chen L."/>
            <person name="Sun Z."/>
            <person name="Wang K."/>
            <person name="Pan B."/>
            <person name="Chen J."/>
            <person name="Bao Y."/>
            <person name="Liu F."/>
            <person name="Qi X."/>
            <person name="Gang D.R."/>
            <person name="Wen J."/>
            <person name="Li J."/>
        </authorList>
    </citation>
    <scope>NUCLEOTIDE SEQUENCE</scope>
    <source>
        <strain evidence="1">Dzin_1.0</strain>
    </source>
</reference>
<protein>
    <submittedName>
        <fullName evidence="1">Uncharacterized protein</fullName>
    </submittedName>
</protein>